<dbReference type="InterPro" id="IPR015425">
    <property type="entry name" value="FH2_Formin"/>
</dbReference>
<dbReference type="InterPro" id="IPR042201">
    <property type="entry name" value="FH2_Formin_sf"/>
</dbReference>
<dbReference type="PRINTS" id="PR00828">
    <property type="entry name" value="FORMIN"/>
</dbReference>
<feature type="region of interest" description="Disordered" evidence="6">
    <location>
        <begin position="1268"/>
        <end position="1432"/>
    </location>
</feature>
<feature type="compositionally biased region" description="Acidic residues" evidence="6">
    <location>
        <begin position="591"/>
        <end position="600"/>
    </location>
</feature>
<feature type="region of interest" description="Disordered" evidence="6">
    <location>
        <begin position="265"/>
        <end position="301"/>
    </location>
</feature>
<dbReference type="GeneTree" id="ENSGT00940000161899"/>
<accession>A0A8K9V422</accession>
<reference evidence="8" key="1">
    <citation type="submission" date="2020-07" db="EMBL/GenBank/DDBJ databases">
        <title>A long reads based de novo assembly of the rainbow trout Arlee double haploid line genome.</title>
        <authorList>
            <person name="Gao G."/>
            <person name="Palti Y."/>
        </authorList>
    </citation>
    <scope>NUCLEOTIDE SEQUENCE [LARGE SCALE GENOMIC DNA]</scope>
</reference>
<evidence type="ECO:0000313" key="8">
    <source>
        <dbReference type="Ensembl" id="ENSOMYP00000118655.1"/>
    </source>
</evidence>
<organism evidence="8 9">
    <name type="scientific">Oncorhynchus mykiss</name>
    <name type="common">Rainbow trout</name>
    <name type="synonym">Salmo gairdneri</name>
    <dbReference type="NCBI Taxonomy" id="8022"/>
    <lineage>
        <taxon>Eukaryota</taxon>
        <taxon>Metazoa</taxon>
        <taxon>Chordata</taxon>
        <taxon>Craniata</taxon>
        <taxon>Vertebrata</taxon>
        <taxon>Euteleostomi</taxon>
        <taxon>Actinopterygii</taxon>
        <taxon>Neopterygii</taxon>
        <taxon>Teleostei</taxon>
        <taxon>Protacanthopterygii</taxon>
        <taxon>Salmoniformes</taxon>
        <taxon>Salmonidae</taxon>
        <taxon>Salmoninae</taxon>
        <taxon>Oncorhynchus</taxon>
    </lineage>
</organism>
<feature type="compositionally biased region" description="Low complexity" evidence="6">
    <location>
        <begin position="168"/>
        <end position="178"/>
    </location>
</feature>
<dbReference type="GO" id="GO:0008017">
    <property type="term" value="F:microtubule binding"/>
    <property type="evidence" value="ECO:0007669"/>
    <property type="project" value="InterPro"/>
</dbReference>
<protein>
    <submittedName>
        <fullName evidence="8">Formin 2</fullName>
    </submittedName>
</protein>
<evidence type="ECO:0000259" key="7">
    <source>
        <dbReference type="PROSITE" id="PS51444"/>
    </source>
</evidence>
<feature type="domain" description="FH2" evidence="7">
    <location>
        <begin position="1462"/>
        <end position="1880"/>
    </location>
</feature>
<feature type="coiled-coil region" evidence="5">
    <location>
        <begin position="1099"/>
        <end position="1133"/>
    </location>
</feature>
<sequence>MIHPHWENCPQHQDFTMRTIQTIENHIPVLRESIVRTPFTGRTVCLFNMNTNRHNPHQTPRHSPYNSHTPRHSPYNSHTPRQTPCHSPYNGNTPSRTPLHSPCRSQTPCRSPYNRHTLRYSPYNTRSPRQTLCHSGHLSLEPSQYPTPQPWFSLPLARRQPAERQPAETSSTVVSESYFSSSIPARLSTLCRAADGEEESETGEREQVHAHGKRLQGGGGKGKQREIEQGGGGEEKQRDIALAQGGGEREQAYVVFASSSSSALLLSSSSRESSITASQQLRRRRRRSSRENGSCFQRHGLSLGTRQKWRLRFSIMGNQEGKQKKGKEGDGYGQDAAEHTTGEPRHTDGTNKGFHHGKKSHGKHGKGGGEEKKNKKESKSSVFSIRKRKNLKGKGSTGGSREDVLSSQNELDSAHSAHTKTPDLSLSADELGQSDTEGPAEPGDGHGARSHGCITGESRQPTGESRQPQPTGATADTAPDQQGVVEQRKRSSSGSDPDIYSFHSAAEQEDLLADIQQAIRLQQGVIISTAELSEELGWGGGWRKQRSDEVITTPSPTEQTKSPPEPLSAPETAPVTGRENGLLSKLSLSLDGEEEEEAVEEERGATTATEELNWELRGAETEPALCASSSFSGTKEQEEEQAEEALSCQEVNGNTQPLSQPPTAQTNGHVTKTTSATSFPDLTASFESAVESPLREEKEVLEEVEEGEEEEENDLDMPPLSAESLSHSDATTSHEDIDLSSGNASEEEGRVGDWVGAGVGAAVSVESLECLSRGDLGCSEPADDPLITQRRKSSVSFSPWPSQESPSLAMRLLKSTLTSTLPSYNHSSSGTSPTVKPYPPIYPSYIKTTTRQLSGSPGTSPSRSPLFRQRCHDLGHRTEKWRVRRQRSHSIAGPLSWSADWTEELDRERPIKTGSADYLEGYGGSEDRLRGGSQPLCATRRSSAGHVSTCSFHDIFTGRTLLEKLFLQQEDAQPEEAEKLCSRILAMGLLLPFTDCFRDTIGGSNPQLAAPCKFHQDQLYTWAAVSQPPHSMEHFEGRAPLPGHLKTLWPPPRPVGDDRPGLMYTEEEHQAAILGLKRHQREEVGQLQEESVLKTVKLKEEHVNVIQQLEQTIEDLRTKIAELEEQHPLLDRDIISMEPEAGVEGDLYREVCHVDLQTEERIVKEVCHVDLQTEERMVKEVCHVDQQTDCLLSCLEAKSVQTSPMEESYKFKVPLPDQMPPLFVNEAGGESSLSSSCSLKLPPELALSLPIPFSPKVAPAFVCTCQQQQSGIKPPPPPPLPGHSMAPPPPPPLPGGAMPPPPPPPPLPGGAMPPPPPPPPLPGGAMPPPPPPPPLPGGAMPPPPPPPPLPGSAMPPPPPPPPLPGGAMPPPPPPPPLPGGAMPPPPPPLPGMGMAPPPPPLPGMIGMGPPPPPPPLPGMGGPPPPPPPPGCGPPPPCALGSLVPPMPMGLYALGMAQEKPPRKGVVEPPRPMKPLYWTRIQLNSAQHKKEVSTSLVWDKIQEPDVNFEEFVELFSKTAVKEKKKPLSDTITKSKAKQVVKLLNNKRSQAVGILMSSLHLDMKDIQHAILNLDNTVVDLETLQALYENRAQQDEMEKIDKHIKSSKDKDNAKPLDKPEQFLFQLHQIPNFSGRVFCILFQSTFSEWISSILRKLDILQRVCTTLQSGQCVMQVLGLVLAFGNFMNGGNRTRGQADGFNLDILPKLKDVKSSDNTRSLLSYIVAYYLRHFDQDAGRETCLYPLPEPQDLFQASQMKFEDFQKDLTRLKKDLRVCNTEVEKVCQVSSEDHLQPFKDKMEEFLSQAKSELEVQETQLSDTHKLFLELTVFYQVKAKMGEKEVSPHTFFSVWHDFSSDFKDLWKKENKMILQERLKKAEECFRQAKEKATYSVKPKHASGIVSDHPHNIIGHYIHMDFYLIESLSPFKA</sequence>
<feature type="compositionally biased region" description="Polar residues" evidence="6">
    <location>
        <begin position="457"/>
        <end position="474"/>
    </location>
</feature>
<reference evidence="8" key="2">
    <citation type="submission" date="2025-08" db="UniProtKB">
        <authorList>
            <consortium name="Ensembl"/>
        </authorList>
    </citation>
    <scope>IDENTIFICATION</scope>
</reference>
<feature type="compositionally biased region" description="Acidic residues" evidence="6">
    <location>
        <begin position="699"/>
        <end position="715"/>
    </location>
</feature>
<dbReference type="GO" id="GO:0030866">
    <property type="term" value="P:cortical actin cytoskeleton organization"/>
    <property type="evidence" value="ECO:0007669"/>
    <property type="project" value="TreeGrafter"/>
</dbReference>
<dbReference type="GO" id="GO:0005634">
    <property type="term" value="C:nucleus"/>
    <property type="evidence" value="ECO:0007669"/>
    <property type="project" value="UniProtKB-SubCell"/>
</dbReference>
<feature type="region of interest" description="Disordered" evidence="6">
    <location>
        <begin position="317"/>
        <end position="503"/>
    </location>
</feature>
<feature type="region of interest" description="Disordered" evidence="6">
    <location>
        <begin position="193"/>
        <end position="236"/>
    </location>
</feature>
<evidence type="ECO:0000256" key="6">
    <source>
        <dbReference type="SAM" id="MobiDB-lite"/>
    </source>
</evidence>
<dbReference type="GO" id="GO:0045010">
    <property type="term" value="P:actin nucleation"/>
    <property type="evidence" value="ECO:0007669"/>
    <property type="project" value="InterPro"/>
</dbReference>
<feature type="compositionally biased region" description="Basic and acidic residues" evidence="6">
    <location>
        <begin position="321"/>
        <end position="349"/>
    </location>
</feature>
<keyword evidence="4" id="KW-0539">Nucleus</keyword>
<feature type="compositionally biased region" description="Polar residues" evidence="6">
    <location>
        <begin position="550"/>
        <end position="562"/>
    </location>
</feature>
<gene>
    <name evidence="8" type="primary">LOC110516878</name>
</gene>
<keyword evidence="3 5" id="KW-0175">Coiled coil</keyword>
<feature type="compositionally biased region" description="Polar residues" evidence="6">
    <location>
        <begin position="649"/>
        <end position="680"/>
    </location>
</feature>
<feature type="region of interest" description="Disordered" evidence="6">
    <location>
        <begin position="50"/>
        <end position="111"/>
    </location>
</feature>
<dbReference type="GO" id="GO:0005884">
    <property type="term" value="C:actin filament"/>
    <property type="evidence" value="ECO:0007669"/>
    <property type="project" value="InterPro"/>
</dbReference>
<dbReference type="GO" id="GO:0051015">
    <property type="term" value="F:actin filament binding"/>
    <property type="evidence" value="ECO:0007669"/>
    <property type="project" value="TreeGrafter"/>
</dbReference>
<feature type="region of interest" description="Disordered" evidence="6">
    <location>
        <begin position="623"/>
        <end position="750"/>
    </location>
</feature>
<dbReference type="GO" id="GO:0005737">
    <property type="term" value="C:cytoplasm"/>
    <property type="evidence" value="ECO:0007669"/>
    <property type="project" value="TreeGrafter"/>
</dbReference>
<evidence type="ECO:0000256" key="4">
    <source>
        <dbReference type="ARBA" id="ARBA00023242"/>
    </source>
</evidence>
<dbReference type="SUPFAM" id="SSF101447">
    <property type="entry name" value="Formin homology 2 domain (FH2 domain)"/>
    <property type="match status" value="1"/>
</dbReference>
<name>A0A8K9V422_ONCMY</name>
<evidence type="ECO:0000313" key="9">
    <source>
        <dbReference type="Proteomes" id="UP000694395"/>
    </source>
</evidence>
<evidence type="ECO:0000256" key="3">
    <source>
        <dbReference type="ARBA" id="ARBA00023054"/>
    </source>
</evidence>
<dbReference type="PANTHER" id="PTHR45920:SF7">
    <property type="entry name" value="FORMIN-G"/>
    <property type="match status" value="1"/>
</dbReference>
<feature type="compositionally biased region" description="Pro residues" evidence="6">
    <location>
        <begin position="1273"/>
        <end position="1432"/>
    </location>
</feature>
<dbReference type="Ensembl" id="ENSOMYT00000142996.1">
    <property type="protein sequence ID" value="ENSOMYP00000118655.1"/>
    <property type="gene ID" value="ENSOMYG00000056470.1"/>
</dbReference>
<dbReference type="PANTHER" id="PTHR45920">
    <property type="entry name" value="FORMIN HOMOLOGY 2 DOMAIN CONTAINING, ISOFORM I"/>
    <property type="match status" value="1"/>
</dbReference>
<dbReference type="Proteomes" id="UP000694395">
    <property type="component" value="Chromosome 1"/>
</dbReference>
<dbReference type="SMART" id="SM00498">
    <property type="entry name" value="FH2"/>
    <property type="match status" value="1"/>
</dbReference>
<reference evidence="8" key="3">
    <citation type="submission" date="2025-09" db="UniProtKB">
        <authorList>
            <consortium name="Ensembl"/>
        </authorList>
    </citation>
    <scope>IDENTIFICATION</scope>
</reference>
<feature type="compositionally biased region" description="Polar residues" evidence="6">
    <location>
        <begin position="64"/>
        <end position="109"/>
    </location>
</feature>
<evidence type="ECO:0000256" key="5">
    <source>
        <dbReference type="SAM" id="Coils"/>
    </source>
</evidence>
<feature type="region of interest" description="Disordered" evidence="6">
    <location>
        <begin position="536"/>
        <end position="610"/>
    </location>
</feature>
<evidence type="ECO:0000256" key="1">
    <source>
        <dbReference type="ARBA" id="ARBA00004123"/>
    </source>
</evidence>
<dbReference type="Pfam" id="PF02181">
    <property type="entry name" value="FH2"/>
    <property type="match status" value="1"/>
</dbReference>
<feature type="compositionally biased region" description="Basic residues" evidence="6">
    <location>
        <begin position="353"/>
        <end position="366"/>
    </location>
</feature>
<comment type="subcellular location">
    <subcellularLocation>
        <location evidence="1">Nucleus</location>
    </subcellularLocation>
</comment>
<keyword evidence="9" id="KW-1185">Reference proteome</keyword>
<dbReference type="FunFam" id="1.20.58.2220:FF:000005">
    <property type="entry name" value="Formin 1"/>
    <property type="match status" value="1"/>
</dbReference>
<evidence type="ECO:0000256" key="2">
    <source>
        <dbReference type="ARBA" id="ARBA00005271"/>
    </source>
</evidence>
<feature type="compositionally biased region" description="Basic and acidic residues" evidence="6">
    <location>
        <begin position="367"/>
        <end position="379"/>
    </location>
</feature>
<dbReference type="InterPro" id="IPR001265">
    <property type="entry name" value="Formin_Cappuccino_subfam"/>
</dbReference>
<feature type="compositionally biased region" description="Basic and acidic residues" evidence="6">
    <location>
        <begin position="223"/>
        <end position="236"/>
    </location>
</feature>
<comment type="similarity">
    <text evidence="2">Belongs to the formin homology family. Cappuccino subfamily.</text>
</comment>
<feature type="compositionally biased region" description="Low complexity" evidence="6">
    <location>
        <begin position="265"/>
        <end position="278"/>
    </location>
</feature>
<feature type="region of interest" description="Disordered" evidence="6">
    <location>
        <begin position="159"/>
        <end position="178"/>
    </location>
</feature>
<dbReference type="Gene3D" id="1.20.58.2220">
    <property type="entry name" value="Formin, FH2 domain"/>
    <property type="match status" value="1"/>
</dbReference>
<dbReference type="PROSITE" id="PS51444">
    <property type="entry name" value="FH2"/>
    <property type="match status" value="1"/>
</dbReference>
<proteinExistence type="inferred from homology"/>
<feature type="compositionally biased region" description="Low complexity" evidence="6">
    <location>
        <begin position="579"/>
        <end position="590"/>
    </location>
</feature>